<dbReference type="PANTHER" id="PTHR39082">
    <property type="entry name" value="PHOSPHOLIPASE C-BETA-2-RELATED"/>
    <property type="match status" value="1"/>
</dbReference>
<dbReference type="PANTHER" id="PTHR39082:SF1">
    <property type="entry name" value="SCAVENGER RECEPTOR CLASS A MEMBER 3"/>
    <property type="match status" value="1"/>
</dbReference>
<proteinExistence type="predicted"/>
<evidence type="ECO:0000256" key="1">
    <source>
        <dbReference type="SAM" id="Coils"/>
    </source>
</evidence>
<protein>
    <submittedName>
        <fullName evidence="4">Nucleic acid-binding Zn-ribbon protein</fullName>
    </submittedName>
</protein>
<evidence type="ECO:0000313" key="4">
    <source>
        <dbReference type="EMBL" id="MDR6866118.1"/>
    </source>
</evidence>
<dbReference type="RefSeq" id="WP_310017588.1">
    <property type="nucleotide sequence ID" value="NZ_JAVDUM010000002.1"/>
</dbReference>
<gene>
    <name evidence="4" type="ORF">J2Y69_000703</name>
</gene>
<dbReference type="EMBL" id="JAVDUM010000002">
    <property type="protein sequence ID" value="MDR6866118.1"/>
    <property type="molecule type" value="Genomic_DNA"/>
</dbReference>
<keyword evidence="1" id="KW-0175">Coiled coil</keyword>
<evidence type="ECO:0000259" key="2">
    <source>
        <dbReference type="Pfam" id="PF02591"/>
    </source>
</evidence>
<feature type="domain" description="CT398-like coiled coil hairpin" evidence="3">
    <location>
        <begin position="15"/>
        <end position="190"/>
    </location>
</feature>
<reference evidence="4 5" key="1">
    <citation type="submission" date="2023-07" db="EMBL/GenBank/DDBJ databases">
        <title>Sorghum-associated microbial communities from plants grown in Nebraska, USA.</title>
        <authorList>
            <person name="Schachtman D."/>
        </authorList>
    </citation>
    <scope>NUCLEOTIDE SEQUENCE [LARGE SCALE GENOMIC DNA]</scope>
    <source>
        <strain evidence="4 5">2980</strain>
    </source>
</reference>
<dbReference type="InterPro" id="IPR003743">
    <property type="entry name" value="Zf-RING_7"/>
</dbReference>
<dbReference type="InterPro" id="IPR052376">
    <property type="entry name" value="Oxidative_Scav/Glycosyltrans"/>
</dbReference>
<dbReference type="Proteomes" id="UP001259347">
    <property type="component" value="Unassembled WGS sequence"/>
</dbReference>
<feature type="domain" description="C4-type zinc ribbon" evidence="2">
    <location>
        <begin position="201"/>
        <end position="235"/>
    </location>
</feature>
<keyword evidence="5" id="KW-1185">Reference proteome</keyword>
<dbReference type="InterPro" id="IPR056003">
    <property type="entry name" value="CT398_CC_hairpin"/>
</dbReference>
<dbReference type="Pfam" id="PF02591">
    <property type="entry name" value="Zn_ribbon_9"/>
    <property type="match status" value="1"/>
</dbReference>
<evidence type="ECO:0000313" key="5">
    <source>
        <dbReference type="Proteomes" id="UP001259347"/>
    </source>
</evidence>
<sequence length="250" mass="27007">MKANPEHQRVLLDIADLDQRIARAEHTRTHPAQAARINELSALRQQQLRELTVLAGARDDLQAELSRVEADVTVAEQRRARDSDRLAATSSAKDAVALEQELASLARRLSDLEDAQLDVMGRLEDAESALGAQQALIDTTTAEGTSLTTEAKAQIAAATTEGEHLARDRAALTDSVSPSLLAEYERRASRTAGAALLRRGTCEACRMVLSGTDVNTIRQAPADEVVFCPECGCILVRTEESGLRTEEPGL</sequence>
<dbReference type="Gene3D" id="1.10.287.1490">
    <property type="match status" value="1"/>
</dbReference>
<evidence type="ECO:0000259" key="3">
    <source>
        <dbReference type="Pfam" id="PF24481"/>
    </source>
</evidence>
<feature type="coiled-coil region" evidence="1">
    <location>
        <begin position="58"/>
        <end position="115"/>
    </location>
</feature>
<comment type="caution">
    <text evidence="4">The sequence shown here is derived from an EMBL/GenBank/DDBJ whole genome shotgun (WGS) entry which is preliminary data.</text>
</comment>
<dbReference type="Pfam" id="PF24481">
    <property type="entry name" value="CT398_CC"/>
    <property type="match status" value="1"/>
</dbReference>
<name>A0ABU1SA36_9MICO</name>
<accession>A0ABU1SA36</accession>
<organism evidence="4 5">
    <name type="scientific">Microbacterium resistens</name>
    <dbReference type="NCBI Taxonomy" id="156977"/>
    <lineage>
        <taxon>Bacteria</taxon>
        <taxon>Bacillati</taxon>
        <taxon>Actinomycetota</taxon>
        <taxon>Actinomycetes</taxon>
        <taxon>Micrococcales</taxon>
        <taxon>Microbacteriaceae</taxon>
        <taxon>Microbacterium</taxon>
    </lineage>
</organism>